<proteinExistence type="predicted"/>
<dbReference type="EMBL" id="RJKM01000001">
    <property type="protein sequence ID" value="ROP39093.1"/>
    <property type="molecule type" value="Genomic_DNA"/>
</dbReference>
<keyword evidence="2" id="KW-1185">Reference proteome</keyword>
<reference evidence="1 2" key="1">
    <citation type="submission" date="2018-11" db="EMBL/GenBank/DDBJ databases">
        <title>Sequencing the genomes of 1000 actinobacteria strains.</title>
        <authorList>
            <person name="Klenk H.-P."/>
        </authorList>
    </citation>
    <scope>NUCLEOTIDE SEQUENCE [LARGE SCALE GENOMIC DNA]</scope>
    <source>
        <strain evidence="1 2">DSM 44231</strain>
    </source>
</reference>
<gene>
    <name evidence="1" type="ORF">EDD40_4467</name>
</gene>
<comment type="caution">
    <text evidence="1">The sequence shown here is derived from an EMBL/GenBank/DDBJ whole genome shotgun (WGS) entry which is preliminary data.</text>
</comment>
<evidence type="ECO:0000313" key="1">
    <source>
        <dbReference type="EMBL" id="ROP39093.1"/>
    </source>
</evidence>
<accession>A0A3N1H9A8</accession>
<dbReference type="Proteomes" id="UP000268727">
    <property type="component" value="Unassembled WGS sequence"/>
</dbReference>
<dbReference type="RefSeq" id="WP_170185163.1">
    <property type="nucleotide sequence ID" value="NZ_RJKM01000001.1"/>
</dbReference>
<name>A0A3N1H9A8_9PSEU</name>
<evidence type="ECO:0000313" key="2">
    <source>
        <dbReference type="Proteomes" id="UP000268727"/>
    </source>
</evidence>
<organism evidence="1 2">
    <name type="scientific">Saccharothrix texasensis</name>
    <dbReference type="NCBI Taxonomy" id="103734"/>
    <lineage>
        <taxon>Bacteria</taxon>
        <taxon>Bacillati</taxon>
        <taxon>Actinomycetota</taxon>
        <taxon>Actinomycetes</taxon>
        <taxon>Pseudonocardiales</taxon>
        <taxon>Pseudonocardiaceae</taxon>
        <taxon>Saccharothrix</taxon>
    </lineage>
</organism>
<protein>
    <submittedName>
        <fullName evidence="1">Uncharacterized protein</fullName>
    </submittedName>
</protein>
<sequence length="53" mass="5925">MGKPVAHIGTRSWWSGQVRTLCGQRFDSSSDRVWFPRLSGYAVCPDCAAAPRR</sequence>
<dbReference type="AlphaFoldDB" id="A0A3N1H9A8"/>